<dbReference type="SUPFAM" id="SSF49785">
    <property type="entry name" value="Galactose-binding domain-like"/>
    <property type="match status" value="1"/>
</dbReference>
<dbReference type="InterPro" id="IPR008979">
    <property type="entry name" value="Galactose-bd-like_sf"/>
</dbReference>
<feature type="signal peptide" evidence="4">
    <location>
        <begin position="1"/>
        <end position="27"/>
    </location>
</feature>
<dbReference type="EMBL" id="JAPEVA010000005">
    <property type="protein sequence ID" value="KAJ4411444.1"/>
    <property type="molecule type" value="Genomic_DNA"/>
</dbReference>
<name>A0A9W8ZKV3_9PLEO</name>
<evidence type="ECO:0000256" key="1">
    <source>
        <dbReference type="ARBA" id="ARBA00007401"/>
    </source>
</evidence>
<evidence type="ECO:0000256" key="4">
    <source>
        <dbReference type="SAM" id="SignalP"/>
    </source>
</evidence>
<dbReference type="Gene3D" id="2.60.120.260">
    <property type="entry name" value="Galactose-binding domain-like"/>
    <property type="match status" value="1"/>
</dbReference>
<dbReference type="Pfam" id="PF18368">
    <property type="entry name" value="Ig_GlcNase"/>
    <property type="match status" value="1"/>
</dbReference>
<dbReference type="Pfam" id="PF00703">
    <property type="entry name" value="Glyco_hydro_2"/>
    <property type="match status" value="1"/>
</dbReference>
<dbReference type="InterPro" id="IPR017853">
    <property type="entry name" value="GH"/>
</dbReference>
<dbReference type="SUPFAM" id="SSF51445">
    <property type="entry name" value="(Trans)glycosidases"/>
    <property type="match status" value="1"/>
</dbReference>
<dbReference type="SUPFAM" id="SSF49303">
    <property type="entry name" value="beta-Galactosidase/glucuronidase domain"/>
    <property type="match status" value="3"/>
</dbReference>
<gene>
    <name evidence="8" type="ORF">N0V91_001228</name>
</gene>
<evidence type="ECO:0000259" key="7">
    <source>
        <dbReference type="Pfam" id="PF22666"/>
    </source>
</evidence>
<comment type="similarity">
    <text evidence="1">Belongs to the glycosyl hydrolase 2 family.</text>
</comment>
<evidence type="ECO:0000256" key="2">
    <source>
        <dbReference type="ARBA" id="ARBA00022801"/>
    </source>
</evidence>
<dbReference type="GO" id="GO:0004553">
    <property type="term" value="F:hydrolase activity, hydrolyzing O-glycosyl compounds"/>
    <property type="evidence" value="ECO:0007669"/>
    <property type="project" value="InterPro"/>
</dbReference>
<dbReference type="InterPro" id="IPR006102">
    <property type="entry name" value="Ig-like_GH2"/>
</dbReference>
<evidence type="ECO:0000259" key="5">
    <source>
        <dbReference type="Pfam" id="PF00703"/>
    </source>
</evidence>
<dbReference type="Gene3D" id="2.60.40.10">
    <property type="entry name" value="Immunoglobulins"/>
    <property type="match status" value="3"/>
</dbReference>
<evidence type="ECO:0000313" key="9">
    <source>
        <dbReference type="Proteomes" id="UP001140510"/>
    </source>
</evidence>
<keyword evidence="9" id="KW-1185">Reference proteome</keyword>
<evidence type="ECO:0000259" key="6">
    <source>
        <dbReference type="Pfam" id="PF18368"/>
    </source>
</evidence>
<dbReference type="InterPro" id="IPR036156">
    <property type="entry name" value="Beta-gal/glucu_dom_sf"/>
</dbReference>
<dbReference type="Proteomes" id="UP001140510">
    <property type="component" value="Unassembled WGS sequence"/>
</dbReference>
<accession>A0A9W8ZKV3</accession>
<dbReference type="PANTHER" id="PTHR43536">
    <property type="entry name" value="MANNOSYLGLYCOPROTEIN ENDO-BETA-MANNOSIDASE"/>
    <property type="match status" value="1"/>
</dbReference>
<dbReference type="InterPro" id="IPR054593">
    <property type="entry name" value="Beta-mannosidase-like_N2"/>
</dbReference>
<feature type="domain" description="Exo-beta-D-glucosaminidase Ig-fold" evidence="6">
    <location>
        <begin position="778"/>
        <end position="876"/>
    </location>
</feature>
<keyword evidence="4" id="KW-0732">Signal</keyword>
<keyword evidence="3" id="KW-0326">Glycosidase</keyword>
<dbReference type="AlphaFoldDB" id="A0A9W8ZKV3"/>
<dbReference type="InterPro" id="IPR043534">
    <property type="entry name" value="EBDG/EBM"/>
</dbReference>
<dbReference type="OrthoDB" id="408532at2759"/>
<sequence>MGKATLCWPARLLLATASLTNLPYISAFDISTTTIASWKVASTKDVGINTAKLSASDLNTSSWYTIGSRGTLMATLIEDGVYDETSLFFSNNLQGVDIAQFQVPWFYRTEFEAQADNDTFTQLITNGISSKADFFLNKRYLGGTIGAYAGSEINITDELQAGKNVLLVKVYPTNYNRDFALGFVDWNPYPPDNGTGIWRDFQLKKSGQVTIDKPRVRTTLDGDVDFSVSVKNLGNARIEGRVQCAVRDPGGREIGTPRTPFEADGGKSDLVELHLNVDNPKIWYPSQWGDQPLYSVQCTATNGSNSNVAAAYDQTPITKFGIRTVTARLNSYNDTMFSVNGQPFQVVGAGYTSDIFLRFDVEKLRTQYKYVLDMGLNTIRLEGKQEHPELYDIADEMGIMLLPGWECCDKWEAWIYNEEKSGEEWDDEDYATAAKSMSHEASMMQNHPSVLGFLVGSDYWPDNRATDLYVNTFRGYNWTTPIIASASQNGYPERLGNGGMKMAGPYDWVPPSYWYDTDNDTHLGAAFGFGSELGAGVGTPDQGSLTKILGASDLDDLWQSPDKGLYHMSTNVSSFYTRSIYNDALFKRYGTPTNLDDYVFKTQMADYEATRAQFEAYLSRWRAERPATGMIYWMLNNAWPSLHWNLFDYYLHPGGSYFGTKAALGNLETAVFDYHSQDVYYTNRALSVTGSKVRHLSIEIIDLAGTSVYQDLNTTYTNLTAEANTSNLITHISALQNITSVVLLRLTLTSLAQPDPLSRNTYWLAPQLDTLDWDNATWYHTPVSSFSNLTALSTMPIAKIVIKGKGRSIQIENTSGVPAVFIRFNLVDTKGEDVVPMVWETNYITLWPRESYDVAVDAGAQWDLNDLRVVVDGRNVERRAVRLNGGTQVLPDDGFRAQ</sequence>
<protein>
    <recommendedName>
        <fullName evidence="10">Exo-1,4-beta-D-glucosaminidase</fullName>
    </recommendedName>
</protein>
<dbReference type="InterPro" id="IPR013783">
    <property type="entry name" value="Ig-like_fold"/>
</dbReference>
<feature type="domain" description="Beta-mannosidase-like galactose-binding" evidence="7">
    <location>
        <begin position="59"/>
        <end position="173"/>
    </location>
</feature>
<feature type="chain" id="PRO_5040790628" description="Exo-1,4-beta-D-glucosaminidase" evidence="4">
    <location>
        <begin position="28"/>
        <end position="898"/>
    </location>
</feature>
<evidence type="ECO:0000313" key="8">
    <source>
        <dbReference type="EMBL" id="KAJ4411444.1"/>
    </source>
</evidence>
<dbReference type="PANTHER" id="PTHR43536:SF1">
    <property type="entry name" value="MANNOSYLGLYCOPROTEIN ENDO-BETA-MANNOSIDASE"/>
    <property type="match status" value="1"/>
</dbReference>
<dbReference type="Pfam" id="PF22666">
    <property type="entry name" value="Glyco_hydro_2_N2"/>
    <property type="match status" value="1"/>
</dbReference>
<dbReference type="InterPro" id="IPR041351">
    <property type="entry name" value="Ig_GlcNase"/>
</dbReference>
<organism evidence="8 9">
    <name type="scientific">Didymella pomorum</name>
    <dbReference type="NCBI Taxonomy" id="749634"/>
    <lineage>
        <taxon>Eukaryota</taxon>
        <taxon>Fungi</taxon>
        <taxon>Dikarya</taxon>
        <taxon>Ascomycota</taxon>
        <taxon>Pezizomycotina</taxon>
        <taxon>Dothideomycetes</taxon>
        <taxon>Pleosporomycetidae</taxon>
        <taxon>Pleosporales</taxon>
        <taxon>Pleosporineae</taxon>
        <taxon>Didymellaceae</taxon>
        <taxon>Didymella</taxon>
    </lineage>
</organism>
<dbReference type="GO" id="GO:0005975">
    <property type="term" value="P:carbohydrate metabolic process"/>
    <property type="evidence" value="ECO:0007669"/>
    <property type="project" value="InterPro"/>
</dbReference>
<proteinExistence type="inferred from homology"/>
<keyword evidence="2" id="KW-0378">Hydrolase</keyword>
<evidence type="ECO:0008006" key="10">
    <source>
        <dbReference type="Google" id="ProtNLM"/>
    </source>
</evidence>
<dbReference type="Gene3D" id="3.20.20.80">
    <property type="entry name" value="Glycosidases"/>
    <property type="match status" value="1"/>
</dbReference>
<reference evidence="8" key="1">
    <citation type="submission" date="2022-10" db="EMBL/GenBank/DDBJ databases">
        <title>Tapping the CABI collections for fungal endophytes: first genome assemblies for Collariella, Neodidymelliopsis, Ascochyta clinopodiicola, Didymella pomorum, Didymosphaeria variabile, Neocosmospora piperis and Neocucurbitaria cava.</title>
        <authorList>
            <person name="Hill R."/>
        </authorList>
    </citation>
    <scope>NUCLEOTIDE SEQUENCE</scope>
    <source>
        <strain evidence="8">IMI 355091</strain>
    </source>
</reference>
<feature type="domain" description="Glycoside hydrolase family 2 immunoglobulin-like beta-sandwich" evidence="5">
    <location>
        <begin position="210"/>
        <end position="303"/>
    </location>
</feature>
<comment type="caution">
    <text evidence="8">The sequence shown here is derived from an EMBL/GenBank/DDBJ whole genome shotgun (WGS) entry which is preliminary data.</text>
</comment>
<evidence type="ECO:0000256" key="3">
    <source>
        <dbReference type="ARBA" id="ARBA00023295"/>
    </source>
</evidence>